<protein>
    <submittedName>
        <fullName evidence="1">Reptin-like protein</fullName>
    </submittedName>
</protein>
<dbReference type="PRINTS" id="PR00081">
    <property type="entry name" value="GDHRDH"/>
</dbReference>
<sequence length="204" mass="22471">MLEDLKDKVVLITGSSGGIGEIIAKRFSSLGSKVVITGRNSENVAKVAEECAALSPLKYEPLTVICDLNSERDIERLVHETICHFKRLDVLVNCVAYYEPLSILDDRFLENFDAHMKLNVRAVVQLCRLAIPHLSECKGPIDTPKFETFEDSESLREHYSSKTPVQRMGNRDDIANAVTYLASNASGFITGCLIPIDGGISLLG</sequence>
<keyword evidence="2" id="KW-1185">Reference proteome</keyword>
<gene>
    <name evidence="1" type="ORF">B4U79_05509</name>
</gene>
<dbReference type="Pfam" id="PF13561">
    <property type="entry name" value="adh_short_C2"/>
    <property type="match status" value="1"/>
</dbReference>
<name>A0A3S3PAZ8_9ACAR</name>
<dbReference type="STRING" id="1965070.A0A3S3PAZ8"/>
<dbReference type="Proteomes" id="UP000285301">
    <property type="component" value="Unassembled WGS sequence"/>
</dbReference>
<dbReference type="PANTHER" id="PTHR43975">
    <property type="entry name" value="ZGC:101858"/>
    <property type="match status" value="1"/>
</dbReference>
<dbReference type="InterPro" id="IPR002347">
    <property type="entry name" value="SDR_fam"/>
</dbReference>
<dbReference type="Gene3D" id="3.40.50.720">
    <property type="entry name" value="NAD(P)-binding Rossmann-like Domain"/>
    <property type="match status" value="2"/>
</dbReference>
<dbReference type="EMBL" id="NCKU01002746">
    <property type="protein sequence ID" value="RWS08871.1"/>
    <property type="molecule type" value="Genomic_DNA"/>
</dbReference>
<dbReference type="AlphaFoldDB" id="A0A3S3PAZ8"/>
<evidence type="ECO:0000313" key="1">
    <source>
        <dbReference type="EMBL" id="RWS08871.1"/>
    </source>
</evidence>
<dbReference type="OrthoDB" id="47007at2759"/>
<dbReference type="Pfam" id="PF00106">
    <property type="entry name" value="adh_short"/>
    <property type="match status" value="1"/>
</dbReference>
<reference evidence="1 2" key="1">
    <citation type="journal article" date="2018" name="Gigascience">
        <title>Genomes of trombidid mites reveal novel predicted allergens and laterally-transferred genes associated with secondary metabolism.</title>
        <authorList>
            <person name="Dong X."/>
            <person name="Chaisiri K."/>
            <person name="Xia D."/>
            <person name="Armstrong S.D."/>
            <person name="Fang Y."/>
            <person name="Donnelly M.J."/>
            <person name="Kadowaki T."/>
            <person name="McGarry J.W."/>
            <person name="Darby A.C."/>
            <person name="Makepeace B.L."/>
        </authorList>
    </citation>
    <scope>NUCLEOTIDE SEQUENCE [LARGE SCALE GENOMIC DNA]</scope>
    <source>
        <strain evidence="1">UoL-WK</strain>
    </source>
</reference>
<dbReference type="InterPro" id="IPR036291">
    <property type="entry name" value="NAD(P)-bd_dom_sf"/>
</dbReference>
<accession>A0A3S3PAZ8</accession>
<organism evidence="1 2">
    <name type="scientific">Dinothrombium tinctorium</name>
    <dbReference type="NCBI Taxonomy" id="1965070"/>
    <lineage>
        <taxon>Eukaryota</taxon>
        <taxon>Metazoa</taxon>
        <taxon>Ecdysozoa</taxon>
        <taxon>Arthropoda</taxon>
        <taxon>Chelicerata</taxon>
        <taxon>Arachnida</taxon>
        <taxon>Acari</taxon>
        <taxon>Acariformes</taxon>
        <taxon>Trombidiformes</taxon>
        <taxon>Prostigmata</taxon>
        <taxon>Anystina</taxon>
        <taxon>Parasitengona</taxon>
        <taxon>Trombidioidea</taxon>
        <taxon>Trombidiidae</taxon>
        <taxon>Dinothrombium</taxon>
    </lineage>
</organism>
<dbReference type="SUPFAM" id="SSF51735">
    <property type="entry name" value="NAD(P)-binding Rossmann-fold domains"/>
    <property type="match status" value="1"/>
</dbReference>
<evidence type="ECO:0000313" key="2">
    <source>
        <dbReference type="Proteomes" id="UP000285301"/>
    </source>
</evidence>
<dbReference type="PANTHER" id="PTHR43975:SF2">
    <property type="entry name" value="EG:BACR7A4.14 PROTEIN-RELATED"/>
    <property type="match status" value="1"/>
</dbReference>
<comment type="caution">
    <text evidence="1">The sequence shown here is derived from an EMBL/GenBank/DDBJ whole genome shotgun (WGS) entry which is preliminary data.</text>
</comment>
<proteinExistence type="predicted"/>